<sequence>MIFILSKNAYGHKRLVFANLSLISVYSQACDSQIFPTYNDKRHKHAQLYKNYTEDYGHLK</sequence>
<protein>
    <submittedName>
        <fullName evidence="2">Uncharacterized protein</fullName>
    </submittedName>
</protein>
<dbReference type="WBParaSite" id="nRc.2.0.1.t27249-RA">
    <property type="protein sequence ID" value="nRc.2.0.1.t27249-RA"/>
    <property type="gene ID" value="nRc.2.0.1.g27249"/>
</dbReference>
<accession>A0A915JM17</accession>
<proteinExistence type="predicted"/>
<dbReference type="AlphaFoldDB" id="A0A915JM17"/>
<organism evidence="1 2">
    <name type="scientific">Romanomermis culicivorax</name>
    <name type="common">Nematode worm</name>
    <dbReference type="NCBI Taxonomy" id="13658"/>
    <lineage>
        <taxon>Eukaryota</taxon>
        <taxon>Metazoa</taxon>
        <taxon>Ecdysozoa</taxon>
        <taxon>Nematoda</taxon>
        <taxon>Enoplea</taxon>
        <taxon>Dorylaimia</taxon>
        <taxon>Mermithida</taxon>
        <taxon>Mermithoidea</taxon>
        <taxon>Mermithidae</taxon>
        <taxon>Romanomermis</taxon>
    </lineage>
</organism>
<dbReference type="Proteomes" id="UP000887565">
    <property type="component" value="Unplaced"/>
</dbReference>
<evidence type="ECO:0000313" key="1">
    <source>
        <dbReference type="Proteomes" id="UP000887565"/>
    </source>
</evidence>
<name>A0A915JM17_ROMCU</name>
<keyword evidence="1" id="KW-1185">Reference proteome</keyword>
<reference evidence="2" key="1">
    <citation type="submission" date="2022-11" db="UniProtKB">
        <authorList>
            <consortium name="WormBaseParasite"/>
        </authorList>
    </citation>
    <scope>IDENTIFICATION</scope>
</reference>
<evidence type="ECO:0000313" key="2">
    <source>
        <dbReference type="WBParaSite" id="nRc.2.0.1.t27249-RA"/>
    </source>
</evidence>